<comment type="similarity">
    <text evidence="2 8">Belongs to the purine-cytosine permease (2.A.39) family.</text>
</comment>
<feature type="transmembrane region" description="Helical" evidence="9">
    <location>
        <begin position="366"/>
        <end position="389"/>
    </location>
</feature>
<evidence type="ECO:0000256" key="5">
    <source>
        <dbReference type="ARBA" id="ARBA00022692"/>
    </source>
</evidence>
<sequence length="471" mass="50335">MSRGPHSTRILPVPHDDRADPQFHKVFFLWLSANCNILSFSAGTLGPVVFGLSFRDTALCILGFNIVGCALPAYFSTFGPKLGLRQMVQARYSFGFWAAILPALLNLATMMGYLILTCILGGSTLSSASVGFDPATGEHGGGISWDVGIVIVAVISLFVSFCGYKVLHIYERYAWIPPLIVFVIATGVSGSHLAPDTTLPPATAPQVLSFGATVAGFVISYCPIASDFTTYMRADVSSYRVFAYTYLGFITPIVLVQTLGAAFASSLAANPSWNIAYTNTSLSGLLHAILRPAGHKFSRFLLVILAFSVSGNISPTLYSFGLSLQVLLPFAFTLRIPRYVLSAVATAILIPLAIVGAAHFEEALSNFLGLIGYWSSVYGAVLFTEHLLFRRAQFGRYDVGAWDDVGRLPVGAAAVGACAVGAAVIVLCMDEAWYTGPVAKTTGDIAFELGFVAAGVAYAGLRLVERKITRR</sequence>
<dbReference type="InterPro" id="IPR001248">
    <property type="entry name" value="Pur-cyt_permease"/>
</dbReference>
<feature type="transmembrane region" description="Helical" evidence="9">
    <location>
        <begin position="300"/>
        <end position="327"/>
    </location>
</feature>
<dbReference type="InterPro" id="IPR026030">
    <property type="entry name" value="Pur-cyt_permease_Fcy2/21/22"/>
</dbReference>
<dbReference type="PANTHER" id="PTHR31806">
    <property type="entry name" value="PURINE-CYTOSINE PERMEASE FCY2-RELATED"/>
    <property type="match status" value="1"/>
</dbReference>
<dbReference type="eggNOG" id="ENOG502QQ8Y">
    <property type="taxonomic scope" value="Eukaryota"/>
</dbReference>
<feature type="transmembrane region" description="Helical" evidence="9">
    <location>
        <begin position="173"/>
        <end position="195"/>
    </location>
</feature>
<dbReference type="KEGG" id="adl:AURDEDRAFT_71113"/>
<keyword evidence="6 9" id="KW-1133">Transmembrane helix</keyword>
<evidence type="ECO:0000256" key="2">
    <source>
        <dbReference type="ARBA" id="ARBA00008974"/>
    </source>
</evidence>
<proteinExistence type="inferred from homology"/>
<evidence type="ECO:0000256" key="6">
    <source>
        <dbReference type="ARBA" id="ARBA00022989"/>
    </source>
</evidence>
<dbReference type="OMA" id="ARWGWET"/>
<feature type="transmembrane region" description="Helical" evidence="9">
    <location>
        <begin position="339"/>
        <end position="360"/>
    </location>
</feature>
<dbReference type="Pfam" id="PF02133">
    <property type="entry name" value="Transp_cyt_pur"/>
    <property type="match status" value="1"/>
</dbReference>
<feature type="transmembrane region" description="Helical" evidence="9">
    <location>
        <begin position="410"/>
        <end position="433"/>
    </location>
</feature>
<dbReference type="GO" id="GO:0022857">
    <property type="term" value="F:transmembrane transporter activity"/>
    <property type="evidence" value="ECO:0007669"/>
    <property type="project" value="InterPro"/>
</dbReference>
<dbReference type="PANTHER" id="PTHR31806:SF5">
    <property type="entry name" value="PURINE-CYTOSINE PERMEASE FCY21"/>
    <property type="match status" value="1"/>
</dbReference>
<keyword evidence="5 9" id="KW-0812">Transmembrane</keyword>
<feature type="transmembrane region" description="Helical" evidence="9">
    <location>
        <begin position="445"/>
        <end position="464"/>
    </location>
</feature>
<evidence type="ECO:0000256" key="7">
    <source>
        <dbReference type="ARBA" id="ARBA00023136"/>
    </source>
</evidence>
<keyword evidence="3 8" id="KW-0813">Transport</keyword>
<evidence type="ECO:0000256" key="4">
    <source>
        <dbReference type="ARBA" id="ARBA00022553"/>
    </source>
</evidence>
<protein>
    <submittedName>
        <fullName evidence="10">Purine-cytosine permease</fullName>
    </submittedName>
</protein>
<name>J0WVW6_AURST</name>
<feature type="transmembrane region" description="Helical" evidence="9">
    <location>
        <begin position="241"/>
        <end position="264"/>
    </location>
</feature>
<dbReference type="Proteomes" id="UP000006514">
    <property type="component" value="Unassembled WGS sequence"/>
</dbReference>
<organism evidence="10 11">
    <name type="scientific">Auricularia subglabra (strain TFB-10046 / SS5)</name>
    <name type="common">White-rot fungus</name>
    <name type="synonym">Auricularia delicata (strain TFB10046)</name>
    <dbReference type="NCBI Taxonomy" id="717982"/>
    <lineage>
        <taxon>Eukaryota</taxon>
        <taxon>Fungi</taxon>
        <taxon>Dikarya</taxon>
        <taxon>Basidiomycota</taxon>
        <taxon>Agaricomycotina</taxon>
        <taxon>Agaricomycetes</taxon>
        <taxon>Auriculariales</taxon>
        <taxon>Auriculariaceae</taxon>
        <taxon>Auricularia</taxon>
    </lineage>
</organism>
<feature type="transmembrane region" description="Helical" evidence="9">
    <location>
        <begin position="56"/>
        <end position="75"/>
    </location>
</feature>
<feature type="transmembrane region" description="Helical" evidence="9">
    <location>
        <begin position="207"/>
        <end position="229"/>
    </location>
</feature>
<evidence type="ECO:0000256" key="8">
    <source>
        <dbReference type="PIRNR" id="PIRNR002744"/>
    </source>
</evidence>
<feature type="transmembrane region" description="Helical" evidence="9">
    <location>
        <begin position="142"/>
        <end position="161"/>
    </location>
</feature>
<dbReference type="FunFam" id="1.10.4160.10:FF:000002">
    <property type="entry name" value="Purine-cytosine permease fcyB"/>
    <property type="match status" value="1"/>
</dbReference>
<dbReference type="InParanoid" id="J0WVW6"/>
<dbReference type="AlphaFoldDB" id="J0WVW6"/>
<keyword evidence="7 8" id="KW-0472">Membrane</keyword>
<gene>
    <name evidence="10" type="ORF">AURDEDRAFT_71113</name>
</gene>
<feature type="transmembrane region" description="Helical" evidence="9">
    <location>
        <begin position="96"/>
        <end position="122"/>
    </location>
</feature>
<accession>J0WVW6</accession>
<dbReference type="PIRSF" id="PIRSF002744">
    <property type="entry name" value="Pur-cyt_permease"/>
    <property type="match status" value="1"/>
</dbReference>
<dbReference type="GO" id="GO:0015851">
    <property type="term" value="P:nucleobase transport"/>
    <property type="evidence" value="ECO:0007669"/>
    <property type="project" value="UniProtKB-ARBA"/>
</dbReference>
<dbReference type="OrthoDB" id="2116389at2759"/>
<evidence type="ECO:0000256" key="9">
    <source>
        <dbReference type="SAM" id="Phobius"/>
    </source>
</evidence>
<comment type="subcellular location">
    <subcellularLocation>
        <location evidence="1">Membrane</location>
        <topology evidence="1">Multi-pass membrane protein</topology>
    </subcellularLocation>
</comment>
<dbReference type="Gene3D" id="1.10.4160.10">
    <property type="entry name" value="Hydantoin permease"/>
    <property type="match status" value="1"/>
</dbReference>
<keyword evidence="11" id="KW-1185">Reference proteome</keyword>
<evidence type="ECO:0000256" key="1">
    <source>
        <dbReference type="ARBA" id="ARBA00004141"/>
    </source>
</evidence>
<evidence type="ECO:0000313" key="10">
    <source>
        <dbReference type="EMBL" id="EJD39558.1"/>
    </source>
</evidence>
<evidence type="ECO:0000313" key="11">
    <source>
        <dbReference type="Proteomes" id="UP000006514"/>
    </source>
</evidence>
<reference evidence="11" key="1">
    <citation type="journal article" date="2012" name="Science">
        <title>The Paleozoic origin of enzymatic lignin decomposition reconstructed from 31 fungal genomes.</title>
        <authorList>
            <person name="Floudas D."/>
            <person name="Binder M."/>
            <person name="Riley R."/>
            <person name="Barry K."/>
            <person name="Blanchette R.A."/>
            <person name="Henrissat B."/>
            <person name="Martinez A.T."/>
            <person name="Otillar R."/>
            <person name="Spatafora J.W."/>
            <person name="Yadav J.S."/>
            <person name="Aerts A."/>
            <person name="Benoit I."/>
            <person name="Boyd A."/>
            <person name="Carlson A."/>
            <person name="Copeland A."/>
            <person name="Coutinho P.M."/>
            <person name="de Vries R.P."/>
            <person name="Ferreira P."/>
            <person name="Findley K."/>
            <person name="Foster B."/>
            <person name="Gaskell J."/>
            <person name="Glotzer D."/>
            <person name="Gorecki P."/>
            <person name="Heitman J."/>
            <person name="Hesse C."/>
            <person name="Hori C."/>
            <person name="Igarashi K."/>
            <person name="Jurgens J.A."/>
            <person name="Kallen N."/>
            <person name="Kersten P."/>
            <person name="Kohler A."/>
            <person name="Kuees U."/>
            <person name="Kumar T.K.A."/>
            <person name="Kuo A."/>
            <person name="LaButti K."/>
            <person name="Larrondo L.F."/>
            <person name="Lindquist E."/>
            <person name="Ling A."/>
            <person name="Lombard V."/>
            <person name="Lucas S."/>
            <person name="Lundell T."/>
            <person name="Martin R."/>
            <person name="McLaughlin D.J."/>
            <person name="Morgenstern I."/>
            <person name="Morin E."/>
            <person name="Murat C."/>
            <person name="Nagy L.G."/>
            <person name="Nolan M."/>
            <person name="Ohm R.A."/>
            <person name="Patyshakuliyeva A."/>
            <person name="Rokas A."/>
            <person name="Ruiz-Duenas F.J."/>
            <person name="Sabat G."/>
            <person name="Salamov A."/>
            <person name="Samejima M."/>
            <person name="Schmutz J."/>
            <person name="Slot J.C."/>
            <person name="St John F."/>
            <person name="Stenlid J."/>
            <person name="Sun H."/>
            <person name="Sun S."/>
            <person name="Syed K."/>
            <person name="Tsang A."/>
            <person name="Wiebenga A."/>
            <person name="Young D."/>
            <person name="Pisabarro A."/>
            <person name="Eastwood D.C."/>
            <person name="Martin F."/>
            <person name="Cullen D."/>
            <person name="Grigoriev I.V."/>
            <person name="Hibbett D.S."/>
        </authorList>
    </citation>
    <scope>NUCLEOTIDE SEQUENCE [LARGE SCALE GENOMIC DNA]</scope>
    <source>
        <strain evidence="11">TFB10046</strain>
    </source>
</reference>
<feature type="transmembrane region" description="Helical" evidence="9">
    <location>
        <begin position="27"/>
        <end position="50"/>
    </location>
</feature>
<keyword evidence="4" id="KW-0597">Phosphoprotein</keyword>
<dbReference type="EMBL" id="JH687812">
    <property type="protein sequence ID" value="EJD39558.1"/>
    <property type="molecule type" value="Genomic_DNA"/>
</dbReference>
<evidence type="ECO:0000256" key="3">
    <source>
        <dbReference type="ARBA" id="ARBA00022448"/>
    </source>
</evidence>
<dbReference type="GO" id="GO:0005886">
    <property type="term" value="C:plasma membrane"/>
    <property type="evidence" value="ECO:0007669"/>
    <property type="project" value="TreeGrafter"/>
</dbReference>